<dbReference type="RefSeq" id="WP_091525678.1">
    <property type="nucleotide sequence ID" value="NZ_LT629772.1"/>
</dbReference>
<sequence>MHVLETIIPLTQHIAAFVPLQIPGDPAVKQPPGTEGITAVMGWAKWIALAVCILGLVIAGALMAIQSRRGEGGEHVGKIGMALGGVVVISAAGSLVGFLVSA</sequence>
<dbReference type="STRING" id="630515.SAMN04489812_2780"/>
<protein>
    <recommendedName>
        <fullName evidence="4">TrbC/VIRB2 family protein</fullName>
    </recommendedName>
</protein>
<dbReference type="Proteomes" id="UP000199103">
    <property type="component" value="Chromosome I"/>
</dbReference>
<keyword evidence="1" id="KW-1133">Transmembrane helix</keyword>
<evidence type="ECO:0008006" key="4">
    <source>
        <dbReference type="Google" id="ProtNLM"/>
    </source>
</evidence>
<evidence type="ECO:0000313" key="3">
    <source>
        <dbReference type="Proteomes" id="UP000199103"/>
    </source>
</evidence>
<evidence type="ECO:0000256" key="1">
    <source>
        <dbReference type="SAM" id="Phobius"/>
    </source>
</evidence>
<name>A0A1H1UHD2_9ACTN</name>
<keyword evidence="1" id="KW-0812">Transmembrane</keyword>
<evidence type="ECO:0000313" key="2">
    <source>
        <dbReference type="EMBL" id="SDS71606.1"/>
    </source>
</evidence>
<gene>
    <name evidence="2" type="ORF">SAMN04489812_2780</name>
</gene>
<feature type="transmembrane region" description="Helical" evidence="1">
    <location>
        <begin position="46"/>
        <end position="67"/>
    </location>
</feature>
<dbReference type="AlphaFoldDB" id="A0A1H1UHD2"/>
<organism evidence="2 3">
    <name type="scientific">Microlunatus soli</name>
    <dbReference type="NCBI Taxonomy" id="630515"/>
    <lineage>
        <taxon>Bacteria</taxon>
        <taxon>Bacillati</taxon>
        <taxon>Actinomycetota</taxon>
        <taxon>Actinomycetes</taxon>
        <taxon>Propionibacteriales</taxon>
        <taxon>Propionibacteriaceae</taxon>
        <taxon>Microlunatus</taxon>
    </lineage>
</organism>
<dbReference type="OrthoDB" id="4250843at2"/>
<keyword evidence="3" id="KW-1185">Reference proteome</keyword>
<accession>A0A1H1UHD2</accession>
<feature type="transmembrane region" description="Helical" evidence="1">
    <location>
        <begin position="79"/>
        <end position="100"/>
    </location>
</feature>
<dbReference type="EMBL" id="LT629772">
    <property type="protein sequence ID" value="SDS71606.1"/>
    <property type="molecule type" value="Genomic_DNA"/>
</dbReference>
<reference evidence="2 3" key="1">
    <citation type="submission" date="2016-10" db="EMBL/GenBank/DDBJ databases">
        <authorList>
            <person name="de Groot N.N."/>
        </authorList>
    </citation>
    <scope>NUCLEOTIDE SEQUENCE [LARGE SCALE GENOMIC DNA]</scope>
    <source>
        <strain evidence="2 3">DSM 21800</strain>
    </source>
</reference>
<proteinExistence type="predicted"/>
<keyword evidence="1" id="KW-0472">Membrane</keyword>